<dbReference type="InterPro" id="IPR004103">
    <property type="entry name" value="Lyase_8_C"/>
</dbReference>
<evidence type="ECO:0000259" key="6">
    <source>
        <dbReference type="Pfam" id="PF02884"/>
    </source>
</evidence>
<gene>
    <name evidence="8" type="ORF">C7I84_17420</name>
</gene>
<evidence type="ECO:0000313" key="8">
    <source>
        <dbReference type="EMBL" id="PSJ57428.1"/>
    </source>
</evidence>
<evidence type="ECO:0008006" key="10">
    <source>
        <dbReference type="Google" id="ProtNLM"/>
    </source>
</evidence>
<dbReference type="InterPro" id="IPR012970">
    <property type="entry name" value="Lyase_8_alpha_N"/>
</dbReference>
<dbReference type="InterPro" id="IPR003159">
    <property type="entry name" value="Lyase_8_central_dom"/>
</dbReference>
<keyword evidence="3" id="KW-0456">Lyase</keyword>
<dbReference type="Pfam" id="PF08124">
    <property type="entry name" value="Lyase_8_N"/>
    <property type="match status" value="1"/>
</dbReference>
<evidence type="ECO:0000259" key="7">
    <source>
        <dbReference type="Pfam" id="PF08124"/>
    </source>
</evidence>
<comment type="caution">
    <text evidence="8">The sequence shown here is derived from an EMBL/GenBank/DDBJ whole genome shotgun (WGS) entry which is preliminary data.</text>
</comment>
<evidence type="ECO:0000259" key="5">
    <source>
        <dbReference type="Pfam" id="PF02278"/>
    </source>
</evidence>
<dbReference type="Gene3D" id="2.60.220.10">
    <property type="entry name" value="Polysaccharide lyase family 8-like, C-terminal"/>
    <property type="match status" value="1"/>
</dbReference>
<dbReference type="RefSeq" id="WP_106773494.1">
    <property type="nucleotide sequence ID" value="NZ_PXYK01000017.1"/>
</dbReference>
<evidence type="ECO:0000256" key="1">
    <source>
        <dbReference type="ARBA" id="ARBA00006699"/>
    </source>
</evidence>
<dbReference type="SUPFAM" id="SSF49863">
    <property type="entry name" value="Hyaluronate lyase-like, C-terminal domain"/>
    <property type="match status" value="1"/>
</dbReference>
<organism evidence="8 9">
    <name type="scientific">Kumtagia ephedrae</name>
    <dbReference type="NCBI Taxonomy" id="2116701"/>
    <lineage>
        <taxon>Bacteria</taxon>
        <taxon>Pseudomonadati</taxon>
        <taxon>Pseudomonadota</taxon>
        <taxon>Alphaproteobacteria</taxon>
        <taxon>Hyphomicrobiales</taxon>
        <taxon>Phyllobacteriaceae</taxon>
        <taxon>Kumtagia</taxon>
    </lineage>
</organism>
<dbReference type="GO" id="GO:0005975">
    <property type="term" value="P:carbohydrate metabolic process"/>
    <property type="evidence" value="ECO:0007669"/>
    <property type="project" value="InterPro"/>
</dbReference>
<dbReference type="OrthoDB" id="6636047at2"/>
<dbReference type="GO" id="GO:0005576">
    <property type="term" value="C:extracellular region"/>
    <property type="evidence" value="ECO:0007669"/>
    <property type="project" value="InterPro"/>
</dbReference>
<reference evidence="8 9" key="1">
    <citation type="submission" date="2018-03" db="EMBL/GenBank/DDBJ databases">
        <title>The draft genome of Mesorhizobium sp. 6GN-30.</title>
        <authorList>
            <person name="Liu L."/>
            <person name="Li L."/>
            <person name="Wang T."/>
            <person name="Zhang X."/>
            <person name="Liang L."/>
        </authorList>
    </citation>
    <scope>NUCLEOTIDE SEQUENCE [LARGE SCALE GENOMIC DNA]</scope>
    <source>
        <strain evidence="8 9">6GN30</strain>
    </source>
</reference>
<feature type="active site" evidence="4">
    <location>
        <position position="245"/>
    </location>
</feature>
<feature type="active site" evidence="4">
    <location>
        <position position="299"/>
    </location>
</feature>
<dbReference type="SUPFAM" id="SSF48230">
    <property type="entry name" value="Chondroitin AC/alginate lyase"/>
    <property type="match status" value="1"/>
</dbReference>
<evidence type="ECO:0000256" key="3">
    <source>
        <dbReference type="ARBA" id="ARBA00023239"/>
    </source>
</evidence>
<evidence type="ECO:0000256" key="2">
    <source>
        <dbReference type="ARBA" id="ARBA00022729"/>
    </source>
</evidence>
<feature type="domain" description="Polysaccharide lyase 8 N-terminal alpha-helical" evidence="7">
    <location>
        <begin position="70"/>
        <end position="325"/>
    </location>
</feature>
<dbReference type="GO" id="GO:0030246">
    <property type="term" value="F:carbohydrate binding"/>
    <property type="evidence" value="ECO:0007669"/>
    <property type="project" value="InterPro"/>
</dbReference>
<evidence type="ECO:0000313" key="9">
    <source>
        <dbReference type="Proteomes" id="UP000241229"/>
    </source>
</evidence>
<dbReference type="Proteomes" id="UP000241229">
    <property type="component" value="Unassembled WGS sequence"/>
</dbReference>
<evidence type="ECO:0000256" key="4">
    <source>
        <dbReference type="PIRSR" id="PIRSR638970-1"/>
    </source>
</evidence>
<dbReference type="AlphaFoldDB" id="A0A2P7S4M2"/>
<sequence length="793" mass="88234">MDHETANSKGEMYPQSMPSLDALRQVFRIMRGGEPVVDISPRLRKLSRQLDNDVSRQIARIHKLVGSNVRDPDPRTGTQLAFTLYKLAVSSVSPSSSFFGDQNLLLSLQAILTWYVDNYFPDKPGRPGNWWFWEIGIPTHIFNILLLLPVSPARDEIVRQAVSAFQQVVPDPRRIKAGAIVSTGANRAWSAGVAFKAAVLAEDLLRIEDARSAFLECLAFSEAGDGFRRDGSFVQHRNHPYTGGYGVGLLQQAGELAHWLKSSPWRLTDEAHDHLRIVIERGYAPLMHDGAMMDMVRGREISRHDFTDFDAGRVVALAVLLASDVFGANDRTYLRCMAAKWIGDAGRSFFRNDNMATRLGLSFGQAQLAEQALLDHGSSTEPDRLRHVQFAEMDRVVHISSEFCLGLAMHSARIARYESINNENLHGWFAADGATYLYPKKGPGRSGFWPTIDPYRIPGVTVSRRPRADGERFAERSSRWVGGSTLNPDGVAGTRIAGSDGPAGLKSWFFFGDEILCIGSDISDESGHPVETTVENRMLTKDWVPRVRTAASGDGCVDEHATEFDPGEWFHIEGIGGYRLHVEGTAGPRARPRLSITQRRGSWKQINRLLPYSGRDLSRRYVTAWFEHGIAPRNAGYGYVILPGRSPSETAAYANAPNVAVVRRDRFAHAVVHQGRGILAANVWNVPSWRGTLPIGPISLEQPASFILRHDGSQLELGVSDPTRMSRTAIALTIHSPHVTAACRDDQIEVEHLPGEITLRFHLQESRGQTLQTRLSCERDAWERTIQTTERRG</sequence>
<protein>
    <recommendedName>
        <fullName evidence="10">Hyaluronate lyase</fullName>
    </recommendedName>
</protein>
<dbReference type="Gene3D" id="1.50.10.100">
    <property type="entry name" value="Chondroitin AC/alginate lyase"/>
    <property type="match status" value="1"/>
</dbReference>
<proteinExistence type="inferred from homology"/>
<dbReference type="PANTHER" id="PTHR38481:SF1">
    <property type="entry name" value="HYALURONATE LYASE"/>
    <property type="match status" value="1"/>
</dbReference>
<dbReference type="Pfam" id="PF02278">
    <property type="entry name" value="Lyase_8"/>
    <property type="match status" value="1"/>
</dbReference>
<dbReference type="InterPro" id="IPR014718">
    <property type="entry name" value="GH-type_carb-bd"/>
</dbReference>
<dbReference type="InterPro" id="IPR038970">
    <property type="entry name" value="Lyase_8"/>
</dbReference>
<keyword evidence="9" id="KW-1185">Reference proteome</keyword>
<dbReference type="PANTHER" id="PTHR38481">
    <property type="entry name" value="HYALURONATE LYASE"/>
    <property type="match status" value="1"/>
</dbReference>
<accession>A0A2P7S4M2</accession>
<dbReference type="InterPro" id="IPR008929">
    <property type="entry name" value="Chondroitin_lyas"/>
</dbReference>
<feature type="domain" description="Polysaccharide lyase family 8 C-terminal" evidence="6">
    <location>
        <begin position="661"/>
        <end position="728"/>
    </location>
</feature>
<dbReference type="Gene3D" id="2.70.98.10">
    <property type="match status" value="1"/>
</dbReference>
<dbReference type="Pfam" id="PF02884">
    <property type="entry name" value="Lyase_8_C"/>
    <property type="match status" value="1"/>
</dbReference>
<dbReference type="GO" id="GO:0016837">
    <property type="term" value="F:carbon-oxygen lyase activity, acting on polysaccharides"/>
    <property type="evidence" value="ECO:0007669"/>
    <property type="project" value="UniProtKB-ARBA"/>
</dbReference>
<keyword evidence="2" id="KW-0732">Signal</keyword>
<feature type="domain" description="Polysaccharide lyase family 8 central" evidence="5">
    <location>
        <begin position="387"/>
        <end position="645"/>
    </location>
</feature>
<dbReference type="CDD" id="cd01083">
    <property type="entry name" value="GAG_Lyase"/>
    <property type="match status" value="1"/>
</dbReference>
<name>A0A2P7S4M2_9HYPH</name>
<dbReference type="InterPro" id="IPR011013">
    <property type="entry name" value="Gal_mutarotase_sf_dom"/>
</dbReference>
<feature type="active site" evidence="4">
    <location>
        <position position="236"/>
    </location>
</feature>
<dbReference type="SUPFAM" id="SSF74650">
    <property type="entry name" value="Galactose mutarotase-like"/>
    <property type="match status" value="1"/>
</dbReference>
<dbReference type="EMBL" id="PXYK01000017">
    <property type="protein sequence ID" value="PSJ57428.1"/>
    <property type="molecule type" value="Genomic_DNA"/>
</dbReference>
<dbReference type="InterPro" id="IPR011071">
    <property type="entry name" value="Lyase_8-like_C"/>
</dbReference>
<comment type="similarity">
    <text evidence="1">Belongs to the polysaccharide lyase 8 family.</text>
</comment>